<sequence length="342" mass="39461">SKIPELAETIDNLVTNMTALNCTNYLNDPRLLDDIMIKMPLFYQLEWIDYTELRAEITSINDLNDWFKLMARKMRRVVKGTGREHVMLHEAEFKQQTTFRDKILRKFNCPDCGNNHSLTQCSSFKEKSIGDKWDTVKAAKLCHGCLRFSNHQIQNCKLWKGCGVNGCTKRHHPLLHKTKRTAKKHHVQHHDTTNEKKRIYYQITPVTLRNGPLSVKTYAFLDPGSSLTLLDEEVAGLLELEGVSDPLRMKWTGDIQACDMTSRRVKLSTINVDKLKHEYPHLKNVPVNSYTNVRPTMLIGLKHSHLIVPLNRRKGYAIPIAIETKLGWMIFGNEEIISNDIE</sequence>
<proteinExistence type="predicted"/>
<evidence type="ECO:0008006" key="2">
    <source>
        <dbReference type="Google" id="ProtNLM"/>
    </source>
</evidence>
<dbReference type="PANTHER" id="PTHR47331:SF5">
    <property type="entry name" value="RIBONUCLEASE H"/>
    <property type="match status" value="1"/>
</dbReference>
<dbReference type="EnsemblMetazoa" id="AFUN007263-RA">
    <property type="protein sequence ID" value="AFUN007263-PA"/>
    <property type="gene ID" value="AFUN007263"/>
</dbReference>
<evidence type="ECO:0000313" key="1">
    <source>
        <dbReference type="EnsemblMetazoa" id="AFUN007263-PA"/>
    </source>
</evidence>
<dbReference type="VEuPathDB" id="VectorBase:AFUN2_005001"/>
<dbReference type="STRING" id="62324.A0A182RLZ1"/>
<reference evidence="1" key="1">
    <citation type="submission" date="2020-05" db="UniProtKB">
        <authorList>
            <consortium name="EnsemblMetazoa"/>
        </authorList>
    </citation>
    <scope>IDENTIFICATION</scope>
    <source>
        <strain evidence="1">FUMOZ</strain>
    </source>
</reference>
<accession>A0A182RLZ1</accession>
<organism evidence="1">
    <name type="scientific">Anopheles funestus</name>
    <name type="common">African malaria mosquito</name>
    <dbReference type="NCBI Taxonomy" id="62324"/>
    <lineage>
        <taxon>Eukaryota</taxon>
        <taxon>Metazoa</taxon>
        <taxon>Ecdysozoa</taxon>
        <taxon>Arthropoda</taxon>
        <taxon>Hexapoda</taxon>
        <taxon>Insecta</taxon>
        <taxon>Pterygota</taxon>
        <taxon>Neoptera</taxon>
        <taxon>Endopterygota</taxon>
        <taxon>Diptera</taxon>
        <taxon>Nematocera</taxon>
        <taxon>Culicoidea</taxon>
        <taxon>Culicidae</taxon>
        <taxon>Anophelinae</taxon>
        <taxon>Anopheles</taxon>
    </lineage>
</organism>
<name>A0A182RLZ1_ANOFN</name>
<dbReference type="VEuPathDB" id="VectorBase:AFUN007263"/>
<dbReference type="AlphaFoldDB" id="A0A182RLZ1"/>
<protein>
    <recommendedName>
        <fullName evidence="2">Peptidase aspartic putative domain-containing protein</fullName>
    </recommendedName>
</protein>
<dbReference type="PANTHER" id="PTHR47331">
    <property type="entry name" value="PHD-TYPE DOMAIN-CONTAINING PROTEIN"/>
    <property type="match status" value="1"/>
</dbReference>